<gene>
    <name evidence="1" type="ORF">AVEN_148116_1</name>
</gene>
<keyword evidence="2" id="KW-1185">Reference proteome</keyword>
<accession>A0A4Y1ZRS3</accession>
<organism evidence="1 2">
    <name type="scientific">Araneus ventricosus</name>
    <name type="common">Orbweaver spider</name>
    <name type="synonym">Epeira ventricosa</name>
    <dbReference type="NCBI Taxonomy" id="182803"/>
    <lineage>
        <taxon>Eukaryota</taxon>
        <taxon>Metazoa</taxon>
        <taxon>Ecdysozoa</taxon>
        <taxon>Arthropoda</taxon>
        <taxon>Chelicerata</taxon>
        <taxon>Arachnida</taxon>
        <taxon>Araneae</taxon>
        <taxon>Araneomorphae</taxon>
        <taxon>Entelegynae</taxon>
        <taxon>Araneoidea</taxon>
        <taxon>Araneidae</taxon>
        <taxon>Araneus</taxon>
    </lineage>
</organism>
<dbReference type="AlphaFoldDB" id="A0A4Y1ZRS3"/>
<proteinExistence type="predicted"/>
<reference evidence="1 2" key="1">
    <citation type="journal article" date="2019" name="Sci. Rep.">
        <title>Orb-weaving spider Araneus ventricosus genome elucidates the spidroin gene catalogue.</title>
        <authorList>
            <person name="Kono N."/>
            <person name="Nakamura H."/>
            <person name="Ohtoshi R."/>
            <person name="Moran D.A.P."/>
            <person name="Shinohara A."/>
            <person name="Yoshida Y."/>
            <person name="Fujiwara M."/>
            <person name="Mori M."/>
            <person name="Tomita M."/>
            <person name="Arakawa K."/>
        </authorList>
    </citation>
    <scope>NUCLEOTIDE SEQUENCE [LARGE SCALE GENOMIC DNA]</scope>
</reference>
<dbReference type="EMBL" id="BGPR01077269">
    <property type="protein sequence ID" value="GBL64876.1"/>
    <property type="molecule type" value="Genomic_DNA"/>
</dbReference>
<sequence>ISAVSLAPEAGGPSGNTVSTAWAVPPAWYARRSRLFLRSSLPASFDGDNSCEEAVRLQ</sequence>
<feature type="non-terminal residue" evidence="1">
    <location>
        <position position="1"/>
    </location>
</feature>
<dbReference type="Proteomes" id="UP000499080">
    <property type="component" value="Unassembled WGS sequence"/>
</dbReference>
<comment type="caution">
    <text evidence="1">The sequence shown here is derived from an EMBL/GenBank/DDBJ whole genome shotgun (WGS) entry which is preliminary data.</text>
</comment>
<protein>
    <submittedName>
        <fullName evidence="1">Uncharacterized protein</fullName>
    </submittedName>
</protein>
<evidence type="ECO:0000313" key="1">
    <source>
        <dbReference type="EMBL" id="GBL64876.1"/>
    </source>
</evidence>
<name>A0A4Y1ZRS3_ARAVE</name>
<evidence type="ECO:0000313" key="2">
    <source>
        <dbReference type="Proteomes" id="UP000499080"/>
    </source>
</evidence>